<evidence type="ECO:0000256" key="1">
    <source>
        <dbReference type="ARBA" id="ARBA00004141"/>
    </source>
</evidence>
<feature type="transmembrane region" description="Helical" evidence="5">
    <location>
        <begin position="20"/>
        <end position="38"/>
    </location>
</feature>
<dbReference type="Proteomes" id="UP001344906">
    <property type="component" value="Unassembled WGS sequence"/>
</dbReference>
<feature type="transmembrane region" description="Helical" evidence="5">
    <location>
        <begin position="78"/>
        <end position="96"/>
    </location>
</feature>
<evidence type="ECO:0000256" key="4">
    <source>
        <dbReference type="ARBA" id="ARBA00023136"/>
    </source>
</evidence>
<dbReference type="InterPro" id="IPR032808">
    <property type="entry name" value="DoxX"/>
</dbReference>
<feature type="transmembrane region" description="Helical" evidence="5">
    <location>
        <begin position="102"/>
        <end position="122"/>
    </location>
</feature>
<evidence type="ECO:0000256" key="3">
    <source>
        <dbReference type="ARBA" id="ARBA00022989"/>
    </source>
</evidence>
<feature type="transmembrane region" description="Helical" evidence="5">
    <location>
        <begin position="50"/>
        <end position="71"/>
    </location>
</feature>
<evidence type="ECO:0000256" key="5">
    <source>
        <dbReference type="SAM" id="Phobius"/>
    </source>
</evidence>
<dbReference type="EMBL" id="BSRI01000001">
    <property type="protein sequence ID" value="GLV55747.1"/>
    <property type="molecule type" value="Genomic_DNA"/>
</dbReference>
<dbReference type="Pfam" id="PF13564">
    <property type="entry name" value="DoxX_2"/>
    <property type="match status" value="1"/>
</dbReference>
<proteinExistence type="predicted"/>
<evidence type="ECO:0000256" key="2">
    <source>
        <dbReference type="ARBA" id="ARBA00022692"/>
    </source>
</evidence>
<protein>
    <submittedName>
        <fullName evidence="6">Membrane protein</fullName>
    </submittedName>
</protein>
<comment type="subcellular location">
    <subcellularLocation>
        <location evidence="1">Membrane</location>
        <topology evidence="1">Multi-pass membrane protein</topology>
    </subcellularLocation>
</comment>
<comment type="caution">
    <text evidence="6">The sequence shown here is derived from an EMBL/GenBank/DDBJ whole genome shotgun (WGS) entry which is preliminary data.</text>
</comment>
<evidence type="ECO:0000313" key="6">
    <source>
        <dbReference type="EMBL" id="GLV55747.1"/>
    </source>
</evidence>
<organism evidence="6 7">
    <name type="scientific">Dictyobacter halimunensis</name>
    <dbReference type="NCBI Taxonomy" id="3026934"/>
    <lineage>
        <taxon>Bacteria</taxon>
        <taxon>Bacillati</taxon>
        <taxon>Chloroflexota</taxon>
        <taxon>Ktedonobacteria</taxon>
        <taxon>Ktedonobacterales</taxon>
        <taxon>Dictyobacteraceae</taxon>
        <taxon>Dictyobacter</taxon>
    </lineage>
</organism>
<sequence length="137" mass="14900">MQVATRTTSISKAPLWIGRVLTALAALFLLFDGIIHVMQISPVVDSLNQLGYPVNLALALGVIELVCLAAYVFPATSVVGAVLLTGYLGGAISAHLRLGDPLFSTTLFPVYIGILIWCGLYLRDERIRALFTVRRER</sequence>
<accession>A0ABQ6FTJ4</accession>
<keyword evidence="7" id="KW-1185">Reference proteome</keyword>
<keyword evidence="3 5" id="KW-1133">Transmembrane helix</keyword>
<keyword evidence="2 5" id="KW-0812">Transmembrane</keyword>
<name>A0ABQ6FTJ4_9CHLR</name>
<gene>
    <name evidence="6" type="ORF">KDH_25910</name>
</gene>
<keyword evidence="4 5" id="KW-0472">Membrane</keyword>
<dbReference type="RefSeq" id="WP_338250367.1">
    <property type="nucleotide sequence ID" value="NZ_BSRI01000001.1"/>
</dbReference>
<reference evidence="6 7" key="1">
    <citation type="submission" date="2023-02" db="EMBL/GenBank/DDBJ databases">
        <title>Dictyobacter halimunensis sp. nov., a new member of the class Ktedonobacteria from forest soil in a geothermal area.</title>
        <authorList>
            <person name="Rachmania M.K."/>
            <person name="Ningsih F."/>
            <person name="Sakai Y."/>
            <person name="Yabe S."/>
            <person name="Yokota A."/>
            <person name="Sjamsuridzal W."/>
        </authorList>
    </citation>
    <scope>NUCLEOTIDE SEQUENCE [LARGE SCALE GENOMIC DNA]</scope>
    <source>
        <strain evidence="6 7">S3.2.2.5</strain>
    </source>
</reference>
<evidence type="ECO:0000313" key="7">
    <source>
        <dbReference type="Proteomes" id="UP001344906"/>
    </source>
</evidence>